<evidence type="ECO:0000256" key="1">
    <source>
        <dbReference type="SAM" id="SignalP"/>
    </source>
</evidence>
<reference evidence="2" key="1">
    <citation type="submission" date="2020-05" db="EMBL/GenBank/DDBJ databases">
        <title>WGS assembly of Panicum virgatum.</title>
        <authorList>
            <person name="Lovell J.T."/>
            <person name="Jenkins J."/>
            <person name="Shu S."/>
            <person name="Juenger T.E."/>
            <person name="Schmutz J."/>
        </authorList>
    </citation>
    <scope>NUCLEOTIDE SEQUENCE</scope>
    <source>
        <strain evidence="2">AP13</strain>
    </source>
</reference>
<keyword evidence="1" id="KW-0732">Signal</keyword>
<dbReference type="PANTHER" id="PTHR37245">
    <property type="entry name" value="PAMP-INDUCED SECRETED PEPTIDE 1"/>
    <property type="match status" value="1"/>
</dbReference>
<dbReference type="Proteomes" id="UP000823388">
    <property type="component" value="Chromosome 7K"/>
</dbReference>
<proteinExistence type="predicted"/>
<keyword evidence="3" id="KW-1185">Reference proteome</keyword>
<name>A0A8T0QH44_PANVG</name>
<dbReference type="PANTHER" id="PTHR37245:SF3">
    <property type="entry name" value="OS04G0495150 PROTEIN"/>
    <property type="match status" value="1"/>
</dbReference>
<dbReference type="InterPro" id="IPR040273">
    <property type="entry name" value="PIP1"/>
</dbReference>
<comment type="caution">
    <text evidence="2">The sequence shown here is derived from an EMBL/GenBank/DDBJ whole genome shotgun (WGS) entry which is preliminary data.</text>
</comment>
<accession>A0A8T0QH44</accession>
<dbReference type="AlphaFoldDB" id="A0A8T0QH44"/>
<feature type="chain" id="PRO_5035804820" evidence="1">
    <location>
        <begin position="26"/>
        <end position="74"/>
    </location>
</feature>
<evidence type="ECO:0000313" key="3">
    <source>
        <dbReference type="Proteomes" id="UP000823388"/>
    </source>
</evidence>
<feature type="signal peptide" evidence="1">
    <location>
        <begin position="1"/>
        <end position="25"/>
    </location>
</feature>
<dbReference type="GO" id="GO:0006952">
    <property type="term" value="P:defense response"/>
    <property type="evidence" value="ECO:0007669"/>
    <property type="project" value="InterPro"/>
</dbReference>
<evidence type="ECO:0000313" key="2">
    <source>
        <dbReference type="EMBL" id="KAG2573043.1"/>
    </source>
</evidence>
<gene>
    <name evidence="2" type="ORF">PVAP13_7KG222900</name>
</gene>
<sequence>MASQPRGTLVFLLLAVAIYSSTVLTAVEAARRLQQPEGQYAGDHHPALHERARSLIMAWVAQLDQGSSPRGPGH</sequence>
<dbReference type="EMBL" id="CM029049">
    <property type="protein sequence ID" value="KAG2573043.1"/>
    <property type="molecule type" value="Genomic_DNA"/>
</dbReference>
<protein>
    <submittedName>
        <fullName evidence="2">Uncharacterized protein</fullName>
    </submittedName>
</protein>
<organism evidence="2 3">
    <name type="scientific">Panicum virgatum</name>
    <name type="common">Blackwell switchgrass</name>
    <dbReference type="NCBI Taxonomy" id="38727"/>
    <lineage>
        <taxon>Eukaryota</taxon>
        <taxon>Viridiplantae</taxon>
        <taxon>Streptophyta</taxon>
        <taxon>Embryophyta</taxon>
        <taxon>Tracheophyta</taxon>
        <taxon>Spermatophyta</taxon>
        <taxon>Magnoliopsida</taxon>
        <taxon>Liliopsida</taxon>
        <taxon>Poales</taxon>
        <taxon>Poaceae</taxon>
        <taxon>PACMAD clade</taxon>
        <taxon>Panicoideae</taxon>
        <taxon>Panicodae</taxon>
        <taxon>Paniceae</taxon>
        <taxon>Panicinae</taxon>
        <taxon>Panicum</taxon>
        <taxon>Panicum sect. Hiantes</taxon>
    </lineage>
</organism>